<dbReference type="RefSeq" id="WP_143127036.1">
    <property type="nucleotide sequence ID" value="NZ_VJMG01000066.1"/>
</dbReference>
<comment type="similarity">
    <text evidence="2">Belongs to the GtrA family.</text>
</comment>
<evidence type="ECO:0000256" key="1">
    <source>
        <dbReference type="ARBA" id="ARBA00004141"/>
    </source>
</evidence>
<sequence length="139" mass="15112">MNGRFTALIHQPFVRFAVSGGIAAAANILSRMALSQITSYSVAIVLAYLIGMTTAYVLMKIFVFEQSGRRVHSEYVRFGLVNLVALAQVWGVSVVLARFVFPAISFETHAETAAHIIGVLSPIATSYFMHKHFTFAGGA</sequence>
<evidence type="ECO:0000313" key="9">
    <source>
        <dbReference type="Proteomes" id="UP000316801"/>
    </source>
</evidence>
<organism evidence="8 9">
    <name type="scientific">Rhizobium straminoryzae</name>
    <dbReference type="NCBI Taxonomy" id="1387186"/>
    <lineage>
        <taxon>Bacteria</taxon>
        <taxon>Pseudomonadati</taxon>
        <taxon>Pseudomonadota</taxon>
        <taxon>Alphaproteobacteria</taxon>
        <taxon>Hyphomicrobiales</taxon>
        <taxon>Rhizobiaceae</taxon>
        <taxon>Rhizobium/Agrobacterium group</taxon>
        <taxon>Rhizobium</taxon>
    </lineage>
</organism>
<keyword evidence="5 6" id="KW-0472">Membrane</keyword>
<keyword evidence="4 6" id="KW-1133">Transmembrane helix</keyword>
<dbReference type="Pfam" id="PF04138">
    <property type="entry name" value="GtrA_DPMS_TM"/>
    <property type="match status" value="1"/>
</dbReference>
<dbReference type="PANTHER" id="PTHR38459">
    <property type="entry name" value="PROPHAGE BACTOPRENOL-LINKED GLUCOSE TRANSLOCASE HOMOLOG"/>
    <property type="match status" value="1"/>
</dbReference>
<dbReference type="GO" id="GO:0005886">
    <property type="term" value="C:plasma membrane"/>
    <property type="evidence" value="ECO:0007669"/>
    <property type="project" value="TreeGrafter"/>
</dbReference>
<keyword evidence="9" id="KW-1185">Reference proteome</keyword>
<feature type="transmembrane region" description="Helical" evidence="6">
    <location>
        <begin position="40"/>
        <end position="59"/>
    </location>
</feature>
<evidence type="ECO:0000256" key="5">
    <source>
        <dbReference type="ARBA" id="ARBA00023136"/>
    </source>
</evidence>
<proteinExistence type="inferred from homology"/>
<evidence type="ECO:0000313" key="8">
    <source>
        <dbReference type="EMBL" id="TRL35336.1"/>
    </source>
</evidence>
<dbReference type="InterPro" id="IPR007267">
    <property type="entry name" value="GtrA_DPMS_TM"/>
</dbReference>
<feature type="transmembrane region" description="Helical" evidence="6">
    <location>
        <begin position="80"/>
        <end position="101"/>
    </location>
</feature>
<dbReference type="EMBL" id="VJMG01000066">
    <property type="protein sequence ID" value="TRL35336.1"/>
    <property type="molecule type" value="Genomic_DNA"/>
</dbReference>
<reference evidence="8 9" key="1">
    <citation type="submission" date="2019-07" db="EMBL/GenBank/DDBJ databases">
        <title>Ln-dependent methylotrophs.</title>
        <authorList>
            <person name="Tani A."/>
        </authorList>
    </citation>
    <scope>NUCLEOTIDE SEQUENCE [LARGE SCALE GENOMIC DNA]</scope>
    <source>
        <strain evidence="8 9">SM12</strain>
    </source>
</reference>
<evidence type="ECO:0000256" key="4">
    <source>
        <dbReference type="ARBA" id="ARBA00022989"/>
    </source>
</evidence>
<evidence type="ECO:0000259" key="7">
    <source>
        <dbReference type="Pfam" id="PF04138"/>
    </source>
</evidence>
<keyword evidence="3 6" id="KW-0812">Transmembrane</keyword>
<dbReference type="InterPro" id="IPR051401">
    <property type="entry name" value="GtrA_CellWall_Glycosyl"/>
</dbReference>
<feature type="transmembrane region" description="Helical" evidence="6">
    <location>
        <begin position="12"/>
        <end position="34"/>
    </location>
</feature>
<name>A0A549T0F6_9HYPH</name>
<dbReference type="GO" id="GO:0000271">
    <property type="term" value="P:polysaccharide biosynthetic process"/>
    <property type="evidence" value="ECO:0007669"/>
    <property type="project" value="InterPro"/>
</dbReference>
<gene>
    <name evidence="8" type="ORF">FNA46_20305</name>
</gene>
<evidence type="ECO:0000256" key="2">
    <source>
        <dbReference type="ARBA" id="ARBA00009399"/>
    </source>
</evidence>
<evidence type="ECO:0000256" key="6">
    <source>
        <dbReference type="SAM" id="Phobius"/>
    </source>
</evidence>
<evidence type="ECO:0000256" key="3">
    <source>
        <dbReference type="ARBA" id="ARBA00022692"/>
    </source>
</evidence>
<accession>A0A549T0F6</accession>
<dbReference type="PANTHER" id="PTHR38459:SF1">
    <property type="entry name" value="PROPHAGE BACTOPRENOL-LINKED GLUCOSE TRANSLOCASE HOMOLOG"/>
    <property type="match status" value="1"/>
</dbReference>
<dbReference type="AlphaFoldDB" id="A0A549T0F6"/>
<feature type="transmembrane region" description="Helical" evidence="6">
    <location>
        <begin position="113"/>
        <end position="130"/>
    </location>
</feature>
<comment type="subcellular location">
    <subcellularLocation>
        <location evidence="1">Membrane</location>
        <topology evidence="1">Multi-pass membrane protein</topology>
    </subcellularLocation>
</comment>
<dbReference type="Proteomes" id="UP000316801">
    <property type="component" value="Unassembled WGS sequence"/>
</dbReference>
<comment type="caution">
    <text evidence="8">The sequence shown here is derived from an EMBL/GenBank/DDBJ whole genome shotgun (WGS) entry which is preliminary data.</text>
</comment>
<feature type="domain" description="GtrA/DPMS transmembrane" evidence="7">
    <location>
        <begin position="15"/>
        <end position="135"/>
    </location>
</feature>
<protein>
    <submittedName>
        <fullName evidence="8">GtrA family protein</fullName>
    </submittedName>
</protein>